<name>A0A074ZU61_OPIVI</name>
<evidence type="ECO:0000313" key="1">
    <source>
        <dbReference type="EMBL" id="KER29372.1"/>
    </source>
</evidence>
<accession>A0A074ZU61</accession>
<evidence type="ECO:0000313" key="2">
    <source>
        <dbReference type="Proteomes" id="UP000054324"/>
    </source>
</evidence>
<dbReference type="Proteomes" id="UP000054324">
    <property type="component" value="Unassembled WGS sequence"/>
</dbReference>
<dbReference type="GeneID" id="20318209"/>
<dbReference type="CTD" id="20318209"/>
<keyword evidence="2" id="KW-1185">Reference proteome</keyword>
<dbReference type="KEGG" id="ovi:T265_04023"/>
<dbReference type="RefSeq" id="XP_009166905.1">
    <property type="nucleotide sequence ID" value="XM_009168641.1"/>
</dbReference>
<sequence>MGPDDRPNHMGGWSDIVVKEGPITDMSDQTVNHERIGQSICIRFTVSVEKPGQTPINQIIPAGVSGGLQYTPGRRLVSVVEKCAQLLSSPDRCDFVYNA</sequence>
<gene>
    <name evidence="1" type="ORF">T265_04023</name>
</gene>
<dbReference type="EMBL" id="KL596680">
    <property type="protein sequence ID" value="KER29372.1"/>
    <property type="molecule type" value="Genomic_DNA"/>
</dbReference>
<reference evidence="1 2" key="1">
    <citation type="submission" date="2013-11" db="EMBL/GenBank/DDBJ databases">
        <title>Opisthorchis viverrini - life in the bile duct.</title>
        <authorList>
            <person name="Young N.D."/>
            <person name="Nagarajan N."/>
            <person name="Lin S.J."/>
            <person name="Korhonen P.K."/>
            <person name="Jex A.R."/>
            <person name="Hall R.S."/>
            <person name="Safavi-Hemami H."/>
            <person name="Kaewkong W."/>
            <person name="Bertrand D."/>
            <person name="Gao S."/>
            <person name="Seet Q."/>
            <person name="Wongkham S."/>
            <person name="Teh B.T."/>
            <person name="Wongkham C."/>
            <person name="Intapan P.M."/>
            <person name="Maleewong W."/>
            <person name="Yang X."/>
            <person name="Hu M."/>
            <person name="Wang Z."/>
            <person name="Hofmann A."/>
            <person name="Sternberg P.W."/>
            <person name="Tan P."/>
            <person name="Wang J."/>
            <person name="Gasser R.B."/>
        </authorList>
    </citation>
    <scope>NUCLEOTIDE SEQUENCE [LARGE SCALE GENOMIC DNA]</scope>
</reference>
<proteinExistence type="predicted"/>
<protein>
    <submittedName>
        <fullName evidence="1">Uncharacterized protein</fullName>
    </submittedName>
</protein>
<dbReference type="AlphaFoldDB" id="A0A074ZU61"/>
<organism evidence="1 2">
    <name type="scientific">Opisthorchis viverrini</name>
    <name type="common">Southeast Asian liver fluke</name>
    <dbReference type="NCBI Taxonomy" id="6198"/>
    <lineage>
        <taxon>Eukaryota</taxon>
        <taxon>Metazoa</taxon>
        <taxon>Spiralia</taxon>
        <taxon>Lophotrochozoa</taxon>
        <taxon>Platyhelminthes</taxon>
        <taxon>Trematoda</taxon>
        <taxon>Digenea</taxon>
        <taxon>Opisthorchiida</taxon>
        <taxon>Opisthorchiata</taxon>
        <taxon>Opisthorchiidae</taxon>
        <taxon>Opisthorchis</taxon>
    </lineage>
</organism>